<sequence>MYANKIVLIGSEAGLGVRNAGSIGAGAGGLVVTAAGAWRTSARWEGQRVELTTPGDISNHGGTIRQGSSAGLTIASPVLSNTNGGVIGAEPVSADASGGGTATPPASTRAAVEARPHRRQRTQAAPAPAVAPHRRPTHLPHQASSLPVAPSRTTGARSMRAVLSRSIRRRTELQQCGRYVECQPELRRERRLVRQNTGGKLNARSLSITTTGDLLNVDGALTSASDTNLAVGGIADNTRGAISATGALTANVAGAIQNTSGTLASNQNLNVTAGSNLQLNVGQQLLNTSGHISSGGTLAIQTGSLDGSGGNLQSTGDMTITASQALTSTGTNVAGGNATFKGALRDLSGSQTGATNIAITAAQGNVTTSGATVATPARSPSRPMHSPARRWSTTQASSMRPSLQIDASNIANTNGGQIVQTGTGATVLAVSGSIDNSNSQIATNARTSPCRPRPLPEFAGKIDHAGTGTLTIAGGSFNRTAPAPPTLNVGGAIPNNAGTIASNGAIPPVRARWPTRGGKLQAAGASDLNLTVAGQLDNSAAGQILAGGNATVAASSLKNDAGKPDRRRQSQCNHLGAATNAGGTWPPTATPQSPPPA</sequence>
<keyword evidence="3" id="KW-1185">Reference proteome</keyword>
<dbReference type="Proteomes" id="UP001201812">
    <property type="component" value="Unassembled WGS sequence"/>
</dbReference>
<dbReference type="EMBL" id="JAKKPZ010000976">
    <property type="protein sequence ID" value="KAI1691232.1"/>
    <property type="molecule type" value="Genomic_DNA"/>
</dbReference>
<dbReference type="Pfam" id="PF05594">
    <property type="entry name" value="Fil_haemagg"/>
    <property type="match status" value="2"/>
</dbReference>
<comment type="caution">
    <text evidence="2">The sequence shown here is derived from an EMBL/GenBank/DDBJ whole genome shotgun (WGS) entry which is preliminary data.</text>
</comment>
<name>A0AAD4ME64_9BILA</name>
<feature type="region of interest" description="Disordered" evidence="1">
    <location>
        <begin position="556"/>
        <end position="597"/>
    </location>
</feature>
<accession>A0AAD4ME64</accession>
<reference evidence="2" key="1">
    <citation type="submission" date="2022-01" db="EMBL/GenBank/DDBJ databases">
        <title>Genome Sequence Resource for Two Populations of Ditylenchus destructor, the Migratory Endoparasitic Phytonematode.</title>
        <authorList>
            <person name="Zhang H."/>
            <person name="Lin R."/>
            <person name="Xie B."/>
        </authorList>
    </citation>
    <scope>NUCLEOTIDE SEQUENCE</scope>
    <source>
        <strain evidence="2">BazhouSP</strain>
    </source>
</reference>
<dbReference type="NCBIfam" id="TIGR01731">
    <property type="entry name" value="fil_hemag_20aa"/>
    <property type="match status" value="7"/>
</dbReference>
<feature type="compositionally biased region" description="Low complexity" evidence="1">
    <location>
        <begin position="122"/>
        <end position="131"/>
    </location>
</feature>
<feature type="region of interest" description="Disordered" evidence="1">
    <location>
        <begin position="90"/>
        <end position="157"/>
    </location>
</feature>
<dbReference type="InterPro" id="IPR008619">
    <property type="entry name" value="Filamentous_hemagglutn_rpt"/>
</dbReference>
<dbReference type="InterPro" id="IPR012334">
    <property type="entry name" value="Pectin_lyas_fold"/>
</dbReference>
<dbReference type="AlphaFoldDB" id="A0AAD4ME64"/>
<dbReference type="Gene3D" id="2.160.20.10">
    <property type="entry name" value="Single-stranded right-handed beta-helix, Pectin lyase-like"/>
    <property type="match status" value="1"/>
</dbReference>
<evidence type="ECO:0000313" key="3">
    <source>
        <dbReference type="Proteomes" id="UP001201812"/>
    </source>
</evidence>
<evidence type="ECO:0000313" key="2">
    <source>
        <dbReference type="EMBL" id="KAI1691232.1"/>
    </source>
</evidence>
<organism evidence="2 3">
    <name type="scientific">Ditylenchus destructor</name>
    <dbReference type="NCBI Taxonomy" id="166010"/>
    <lineage>
        <taxon>Eukaryota</taxon>
        <taxon>Metazoa</taxon>
        <taxon>Ecdysozoa</taxon>
        <taxon>Nematoda</taxon>
        <taxon>Chromadorea</taxon>
        <taxon>Rhabditida</taxon>
        <taxon>Tylenchina</taxon>
        <taxon>Tylenchomorpha</taxon>
        <taxon>Sphaerularioidea</taxon>
        <taxon>Anguinidae</taxon>
        <taxon>Anguininae</taxon>
        <taxon>Ditylenchus</taxon>
    </lineage>
</organism>
<evidence type="ECO:0000256" key="1">
    <source>
        <dbReference type="SAM" id="MobiDB-lite"/>
    </source>
</evidence>
<gene>
    <name evidence="2" type="ORF">DdX_22005</name>
</gene>
<dbReference type="InterPro" id="IPR010069">
    <property type="entry name" value="CdiA_FHA1_rpt"/>
</dbReference>
<protein>
    <submittedName>
        <fullName evidence="2">tRNA nuclease CdiA-2</fullName>
    </submittedName>
</protein>
<proteinExistence type="predicted"/>
<feature type="compositionally biased region" description="Polar residues" evidence="1">
    <location>
        <begin position="391"/>
        <end position="400"/>
    </location>
</feature>
<feature type="region of interest" description="Disordered" evidence="1">
    <location>
        <begin position="371"/>
        <end position="400"/>
    </location>
</feature>
<feature type="compositionally biased region" description="Pro residues" evidence="1">
    <location>
        <begin position="588"/>
        <end position="597"/>
    </location>
</feature>